<dbReference type="PROSITE" id="PS51352">
    <property type="entry name" value="THIOREDOXIN_2"/>
    <property type="match status" value="1"/>
</dbReference>
<dbReference type="InterPro" id="IPR013766">
    <property type="entry name" value="Thioredoxin_domain"/>
</dbReference>
<sequence length="213" mass="23108">MTASPTITRRRFHGLAVAAAGLAAVPFLGTGRALADLPSIEEMMAQRVMGDPDAPVTIHEYASLTCPHCKEFHDDTLPQVKEAYIDPGKAKLVMHEFPLDGAAAAGSMMARCAPKERYFPIISTLFDKQQDWARSENVLDALSQVGRFAGMSQETLQACFENEALFNAIRDARNEAAEMNDINSTPTFLIGETKIVGAQPFETFAEAIDSALG</sequence>
<name>A0A8J7S6Q2_9PROT</name>
<reference evidence="4" key="1">
    <citation type="submission" date="2021-04" db="EMBL/GenBank/DDBJ databases">
        <authorList>
            <person name="Zhang D.-C."/>
        </authorList>
    </citation>
    <scope>NUCLEOTIDE SEQUENCE</scope>
    <source>
        <strain evidence="4">CGMCC 1.15697</strain>
    </source>
</reference>
<dbReference type="PANTHER" id="PTHR13887">
    <property type="entry name" value="GLUTATHIONE S-TRANSFERASE KAPPA"/>
    <property type="match status" value="1"/>
</dbReference>
<evidence type="ECO:0000313" key="4">
    <source>
        <dbReference type="EMBL" id="MBP5856597.1"/>
    </source>
</evidence>
<dbReference type="InterPro" id="IPR036249">
    <property type="entry name" value="Thioredoxin-like_sf"/>
</dbReference>
<dbReference type="AlphaFoldDB" id="A0A8J7S6Q2"/>
<feature type="domain" description="Thioredoxin" evidence="3">
    <location>
        <begin position="14"/>
        <end position="213"/>
    </location>
</feature>
<organism evidence="4 5">
    <name type="scientific">Marivibrio halodurans</name>
    <dbReference type="NCBI Taxonomy" id="2039722"/>
    <lineage>
        <taxon>Bacteria</taxon>
        <taxon>Pseudomonadati</taxon>
        <taxon>Pseudomonadota</taxon>
        <taxon>Alphaproteobacteria</taxon>
        <taxon>Rhodospirillales</taxon>
        <taxon>Rhodospirillaceae</taxon>
        <taxon>Marivibrio</taxon>
    </lineage>
</organism>
<dbReference type="SUPFAM" id="SSF52833">
    <property type="entry name" value="Thioredoxin-like"/>
    <property type="match status" value="1"/>
</dbReference>
<dbReference type="RefSeq" id="WP_210681162.1">
    <property type="nucleotide sequence ID" value="NZ_JAGMWN010000002.1"/>
</dbReference>
<dbReference type="InterPro" id="IPR012336">
    <property type="entry name" value="Thioredoxin-like_fold"/>
</dbReference>
<protein>
    <submittedName>
        <fullName evidence="4">DsbA family protein</fullName>
    </submittedName>
</protein>
<evidence type="ECO:0000313" key="5">
    <source>
        <dbReference type="Proteomes" id="UP000672602"/>
    </source>
</evidence>
<comment type="caution">
    <text evidence="4">The sequence shown here is derived from an EMBL/GenBank/DDBJ whole genome shotgun (WGS) entry which is preliminary data.</text>
</comment>
<dbReference type="PANTHER" id="PTHR13887:SF56">
    <property type="entry name" value="THIOREDOXIN-LIKE REDUCTASE RV2466C"/>
    <property type="match status" value="1"/>
</dbReference>
<dbReference type="Pfam" id="PF13462">
    <property type="entry name" value="Thioredoxin_4"/>
    <property type="match status" value="1"/>
</dbReference>
<dbReference type="Proteomes" id="UP000672602">
    <property type="component" value="Unassembled WGS sequence"/>
</dbReference>
<proteinExistence type="inferred from homology"/>
<comment type="similarity">
    <text evidence="2">Belongs to the thioredoxin family. DsbA subfamily.</text>
</comment>
<accession>A0A8J7S6Q2</accession>
<evidence type="ECO:0000256" key="2">
    <source>
        <dbReference type="ARBA" id="ARBA00005791"/>
    </source>
</evidence>
<gene>
    <name evidence="4" type="ORF">KAJ83_06230</name>
</gene>
<comment type="function">
    <text evidence="1">May be required for disulfide bond formation in some proteins.</text>
</comment>
<evidence type="ECO:0000256" key="1">
    <source>
        <dbReference type="ARBA" id="ARBA00003565"/>
    </source>
</evidence>
<keyword evidence="5" id="KW-1185">Reference proteome</keyword>
<dbReference type="InterPro" id="IPR006311">
    <property type="entry name" value="TAT_signal"/>
</dbReference>
<evidence type="ECO:0000259" key="3">
    <source>
        <dbReference type="PROSITE" id="PS51352"/>
    </source>
</evidence>
<dbReference type="Gene3D" id="3.40.30.10">
    <property type="entry name" value="Glutaredoxin"/>
    <property type="match status" value="1"/>
</dbReference>
<dbReference type="EMBL" id="JAGMWN010000002">
    <property type="protein sequence ID" value="MBP5856597.1"/>
    <property type="molecule type" value="Genomic_DNA"/>
</dbReference>
<dbReference type="PROSITE" id="PS51318">
    <property type="entry name" value="TAT"/>
    <property type="match status" value="1"/>
</dbReference>